<keyword evidence="2" id="KW-1185">Reference proteome</keyword>
<dbReference type="AlphaFoldDB" id="A0A9Q3FAT5"/>
<protein>
    <submittedName>
        <fullName evidence="1">Uncharacterized protein</fullName>
    </submittedName>
</protein>
<proteinExistence type="predicted"/>
<comment type="caution">
    <text evidence="1">The sequence shown here is derived from an EMBL/GenBank/DDBJ whole genome shotgun (WGS) entry which is preliminary data.</text>
</comment>
<evidence type="ECO:0000313" key="2">
    <source>
        <dbReference type="Proteomes" id="UP000765509"/>
    </source>
</evidence>
<gene>
    <name evidence="1" type="ORF">O181_074382</name>
</gene>
<dbReference type="Proteomes" id="UP000765509">
    <property type="component" value="Unassembled WGS sequence"/>
</dbReference>
<name>A0A9Q3FAT5_9BASI</name>
<reference evidence="1" key="1">
    <citation type="submission" date="2021-03" db="EMBL/GenBank/DDBJ databases">
        <title>Draft genome sequence of rust myrtle Austropuccinia psidii MF-1, a brazilian biotype.</title>
        <authorList>
            <person name="Quecine M.C."/>
            <person name="Pachon D.M.R."/>
            <person name="Bonatelli M.L."/>
            <person name="Correr F.H."/>
            <person name="Franceschini L.M."/>
            <person name="Leite T.F."/>
            <person name="Margarido G.R.A."/>
            <person name="Almeida C.A."/>
            <person name="Ferrarezi J.A."/>
            <person name="Labate C.A."/>
        </authorList>
    </citation>
    <scope>NUCLEOTIDE SEQUENCE</scope>
    <source>
        <strain evidence="1">MF-1</strain>
    </source>
</reference>
<organism evidence="1 2">
    <name type="scientific">Austropuccinia psidii MF-1</name>
    <dbReference type="NCBI Taxonomy" id="1389203"/>
    <lineage>
        <taxon>Eukaryota</taxon>
        <taxon>Fungi</taxon>
        <taxon>Dikarya</taxon>
        <taxon>Basidiomycota</taxon>
        <taxon>Pucciniomycotina</taxon>
        <taxon>Pucciniomycetes</taxon>
        <taxon>Pucciniales</taxon>
        <taxon>Sphaerophragmiaceae</taxon>
        <taxon>Austropuccinia</taxon>
    </lineage>
</organism>
<sequence length="158" mass="18038">MENCPSVVLKWILGHTHFLWPFTALRPYPDPLALLGHLGPFLPKQNEAKRVEQLISPQFHVGPPEPNFGPHLQGPINLKLAINGHIHQDHTHGLWKPLENIISGPAGLPPQLKQNPFPQLWTQHCRNQEWGIYGIIYHYPPFFLINPMVTLSRLNSII</sequence>
<evidence type="ECO:0000313" key="1">
    <source>
        <dbReference type="EMBL" id="MBW0534667.1"/>
    </source>
</evidence>
<dbReference type="EMBL" id="AVOT02039571">
    <property type="protein sequence ID" value="MBW0534667.1"/>
    <property type="molecule type" value="Genomic_DNA"/>
</dbReference>
<accession>A0A9Q3FAT5</accession>